<name>A0A7S2ZV61_9RHOD</name>
<dbReference type="InterPro" id="IPR000644">
    <property type="entry name" value="CBS_dom"/>
</dbReference>
<dbReference type="AlphaFoldDB" id="A0A7S2ZV61"/>
<dbReference type="Pfam" id="PF00571">
    <property type="entry name" value="CBS"/>
    <property type="match status" value="1"/>
</dbReference>
<dbReference type="SUPFAM" id="SSF54631">
    <property type="entry name" value="CBS-domain pair"/>
    <property type="match status" value="2"/>
</dbReference>
<dbReference type="PANTHER" id="PTHR13780:SF35">
    <property type="entry name" value="LD22662P"/>
    <property type="match status" value="1"/>
</dbReference>
<dbReference type="SMART" id="SM00116">
    <property type="entry name" value="CBS"/>
    <property type="match status" value="4"/>
</dbReference>
<feature type="domain" description="CBS" evidence="5">
    <location>
        <begin position="107"/>
        <end position="169"/>
    </location>
</feature>
<dbReference type="PROSITE" id="PS51371">
    <property type="entry name" value="CBS"/>
    <property type="match status" value="2"/>
</dbReference>
<dbReference type="Gene3D" id="3.10.580.10">
    <property type="entry name" value="CBS-domain"/>
    <property type="match status" value="2"/>
</dbReference>
<comment type="similarity">
    <text evidence="1">Belongs to the 5'-AMP-activated protein kinase gamma subunit family.</text>
</comment>
<dbReference type="InterPro" id="IPR050511">
    <property type="entry name" value="AMPK_gamma/SDS23_families"/>
</dbReference>
<keyword evidence="2" id="KW-0677">Repeat</keyword>
<accession>A0A7S2ZV61</accession>
<evidence type="ECO:0000313" key="6">
    <source>
        <dbReference type="EMBL" id="CAE0050804.1"/>
    </source>
</evidence>
<reference evidence="6" key="1">
    <citation type="submission" date="2021-01" db="EMBL/GenBank/DDBJ databases">
        <authorList>
            <person name="Corre E."/>
            <person name="Pelletier E."/>
            <person name="Niang G."/>
            <person name="Scheremetjew M."/>
            <person name="Finn R."/>
            <person name="Kale V."/>
            <person name="Holt S."/>
            <person name="Cochrane G."/>
            <person name="Meng A."/>
            <person name="Brown T."/>
            <person name="Cohen L."/>
        </authorList>
    </citation>
    <scope>NUCLEOTIDE SEQUENCE</scope>
    <source>
        <strain evidence="6">CCMP 769</strain>
    </source>
</reference>
<evidence type="ECO:0000256" key="4">
    <source>
        <dbReference type="PROSITE-ProRule" id="PRU00703"/>
    </source>
</evidence>
<evidence type="ECO:0000259" key="5">
    <source>
        <dbReference type="PROSITE" id="PS51371"/>
    </source>
</evidence>
<evidence type="ECO:0000256" key="3">
    <source>
        <dbReference type="ARBA" id="ARBA00023122"/>
    </source>
</evidence>
<dbReference type="InterPro" id="IPR046342">
    <property type="entry name" value="CBS_dom_sf"/>
</dbReference>
<organism evidence="6">
    <name type="scientific">Rhodosorus marinus</name>
    <dbReference type="NCBI Taxonomy" id="101924"/>
    <lineage>
        <taxon>Eukaryota</taxon>
        <taxon>Rhodophyta</taxon>
        <taxon>Stylonematophyceae</taxon>
        <taxon>Stylonematales</taxon>
        <taxon>Stylonemataceae</taxon>
        <taxon>Rhodosorus</taxon>
    </lineage>
</organism>
<sequence>MVGEEGEERAKMGDEGMNFNATGQIGMDLDSGGHGLMDLEQNVRSGAGRNEGESGPAAIANWVDGEGTSKGEENTSRPAIGLDNAEYTKMRGLICSILREYRAENVMSESSKIVYLDSGLDLRQGFFVLLENGLDSAPVWNSTKGKFLATITISDFINFLFYTSFANPQGMNEQYASQTIGNWLNYATEGQEWVWRHVEADTSLYDSCRVLADHSLHYLPVYSRESNMVVQMLTHVKVLGFLRENLTTEKLMKKAVENGSSEYKLLQSTLDRLGIGTFKDLAVLEFSTPVVDCLQTMARRRLTELPVIDSEGKFVDVFSRHDVFELSKRDREANSKMSVIEAIRKRPIDGSMGHCCRRQDCLGAIIDAFGRFKVERMYFVSDKNQLEGVISLSDLLRFFLG</sequence>
<protein>
    <recommendedName>
        <fullName evidence="5">CBS domain-containing protein</fullName>
    </recommendedName>
</protein>
<gene>
    <name evidence="6" type="ORF">RMAR00112_LOCUS18804</name>
</gene>
<dbReference type="PANTHER" id="PTHR13780">
    <property type="entry name" value="AMP-ACTIVATED PROTEIN KINASE, GAMMA REGULATORY SUBUNIT"/>
    <property type="match status" value="1"/>
</dbReference>
<feature type="domain" description="CBS" evidence="5">
    <location>
        <begin position="277"/>
        <end position="333"/>
    </location>
</feature>
<dbReference type="EMBL" id="HBHW01024401">
    <property type="protein sequence ID" value="CAE0050804.1"/>
    <property type="molecule type" value="Transcribed_RNA"/>
</dbReference>
<evidence type="ECO:0000256" key="2">
    <source>
        <dbReference type="ARBA" id="ARBA00022737"/>
    </source>
</evidence>
<proteinExistence type="inferred from homology"/>
<keyword evidence="3 4" id="KW-0129">CBS domain</keyword>
<evidence type="ECO:0000256" key="1">
    <source>
        <dbReference type="ARBA" id="ARBA00006750"/>
    </source>
</evidence>